<keyword evidence="5 12" id="KW-0808">Transferase</keyword>
<organism evidence="15 16">
    <name type="scientific">Cryptococcus deuterogattii Ram5</name>
    <dbReference type="NCBI Taxonomy" id="1296110"/>
    <lineage>
        <taxon>Eukaryota</taxon>
        <taxon>Fungi</taxon>
        <taxon>Dikarya</taxon>
        <taxon>Basidiomycota</taxon>
        <taxon>Agaricomycotina</taxon>
        <taxon>Tremellomycetes</taxon>
        <taxon>Tremellales</taxon>
        <taxon>Cryptococcaceae</taxon>
        <taxon>Cryptococcus</taxon>
        <taxon>Cryptococcus gattii species complex</taxon>
    </lineage>
</organism>
<dbReference type="InterPro" id="IPR016039">
    <property type="entry name" value="Thiolase-like"/>
</dbReference>
<dbReference type="GO" id="GO:0005739">
    <property type="term" value="C:mitochondrion"/>
    <property type="evidence" value="ECO:0007669"/>
    <property type="project" value="UniProtKB-SubCell"/>
</dbReference>
<dbReference type="Pfam" id="PF00108">
    <property type="entry name" value="Thiolase_N"/>
    <property type="match status" value="1"/>
</dbReference>
<dbReference type="GO" id="GO:0006635">
    <property type="term" value="P:fatty acid beta-oxidation"/>
    <property type="evidence" value="ECO:0007669"/>
    <property type="project" value="TreeGrafter"/>
</dbReference>
<dbReference type="PROSITE" id="PS00099">
    <property type="entry name" value="THIOLASE_3"/>
    <property type="match status" value="1"/>
</dbReference>
<feature type="active site" description="Proton acceptor" evidence="11">
    <location>
        <position position="392"/>
    </location>
</feature>
<feature type="domain" description="Thiolase C-terminal" evidence="14">
    <location>
        <begin position="285"/>
        <end position="405"/>
    </location>
</feature>
<dbReference type="InterPro" id="IPR020616">
    <property type="entry name" value="Thiolase_N"/>
</dbReference>
<evidence type="ECO:0000256" key="9">
    <source>
        <dbReference type="ARBA" id="ARBA00023128"/>
    </source>
</evidence>
<dbReference type="EC" id="2.3.1.9" evidence="4"/>
<dbReference type="CDD" id="cd00751">
    <property type="entry name" value="thiolase"/>
    <property type="match status" value="1"/>
</dbReference>
<evidence type="ECO:0000256" key="1">
    <source>
        <dbReference type="ARBA" id="ARBA00004173"/>
    </source>
</evidence>
<keyword evidence="10 12" id="KW-0012">Acyltransferase</keyword>
<evidence type="ECO:0000313" key="15">
    <source>
        <dbReference type="EMBL" id="KIR43322.1"/>
    </source>
</evidence>
<evidence type="ECO:0000256" key="8">
    <source>
        <dbReference type="ARBA" id="ARBA00022958"/>
    </source>
</evidence>
<dbReference type="SUPFAM" id="SSF53901">
    <property type="entry name" value="Thiolase-like"/>
    <property type="match status" value="2"/>
</dbReference>
<feature type="domain" description="Thiolase N-terminal" evidence="13">
    <location>
        <begin position="22"/>
        <end position="276"/>
    </location>
</feature>
<gene>
    <name evidence="15" type="ORF">I313_00164</name>
</gene>
<dbReference type="InterPro" id="IPR020615">
    <property type="entry name" value="Thiolase_acyl_enz_int_AS"/>
</dbReference>
<dbReference type="InterPro" id="IPR020610">
    <property type="entry name" value="Thiolase_AS"/>
</dbReference>
<comment type="subcellular location">
    <subcellularLocation>
        <location evidence="1">Mitochondrion</location>
    </subcellularLocation>
</comment>
<evidence type="ECO:0000256" key="2">
    <source>
        <dbReference type="ARBA" id="ARBA00010982"/>
    </source>
</evidence>
<keyword evidence="8" id="KW-0630">Potassium</keyword>
<evidence type="ECO:0000256" key="3">
    <source>
        <dbReference type="ARBA" id="ARBA00011881"/>
    </source>
</evidence>
<evidence type="ECO:0000259" key="14">
    <source>
        <dbReference type="Pfam" id="PF02803"/>
    </source>
</evidence>
<dbReference type="PANTHER" id="PTHR18919">
    <property type="entry name" value="ACETYL-COA C-ACYLTRANSFERASE"/>
    <property type="match status" value="1"/>
</dbReference>
<dbReference type="PROSITE" id="PS00737">
    <property type="entry name" value="THIOLASE_2"/>
    <property type="match status" value="1"/>
</dbReference>
<dbReference type="Proteomes" id="UP000053392">
    <property type="component" value="Unassembled WGS sequence"/>
</dbReference>
<dbReference type="AlphaFoldDB" id="A0A0D0TB93"/>
<comment type="subunit">
    <text evidence="3">Homotetramer.</text>
</comment>
<evidence type="ECO:0000256" key="4">
    <source>
        <dbReference type="ARBA" id="ARBA00012705"/>
    </source>
</evidence>
<evidence type="ECO:0000256" key="11">
    <source>
        <dbReference type="PIRSR" id="PIRSR000429-1"/>
    </source>
</evidence>
<reference evidence="15 16" key="1">
    <citation type="submission" date="2015-01" db="EMBL/GenBank/DDBJ databases">
        <title>The Genome Sequence of Cryptococcus gattii Ram5.</title>
        <authorList>
            <consortium name="The Broad Institute Genomics Platform"/>
            <person name="Cuomo C."/>
            <person name="Litvintseva A."/>
            <person name="Chen Y."/>
            <person name="Heitman J."/>
            <person name="Sun S."/>
            <person name="Springer D."/>
            <person name="Dromer F."/>
            <person name="Young S."/>
            <person name="Zeng Q."/>
            <person name="Gargeya S."/>
            <person name="Abouelleil A."/>
            <person name="Alvarado L."/>
            <person name="Chapman S.B."/>
            <person name="Gainer-Dewar J."/>
            <person name="Goldberg J."/>
            <person name="Griggs A."/>
            <person name="Gujja S."/>
            <person name="Hansen M."/>
            <person name="Howarth C."/>
            <person name="Imamovic A."/>
            <person name="Larimer J."/>
            <person name="Murphy C."/>
            <person name="Naylor J."/>
            <person name="Pearson M."/>
            <person name="Priest M."/>
            <person name="Roberts A."/>
            <person name="Saif S."/>
            <person name="Shea T."/>
            <person name="Sykes S."/>
            <person name="Wortman J."/>
            <person name="Nusbaum C."/>
            <person name="Birren B."/>
        </authorList>
    </citation>
    <scope>NUCLEOTIDE SEQUENCE [LARGE SCALE GENOMIC DNA]</scope>
    <source>
        <strain evidence="15 16">Ram5</strain>
    </source>
</reference>
<accession>A0A0D0TB93</accession>
<keyword evidence="7" id="KW-0809">Transit peptide</keyword>
<proteinExistence type="inferred from homology"/>
<dbReference type="PROSITE" id="PS00098">
    <property type="entry name" value="THIOLASE_1"/>
    <property type="match status" value="1"/>
</dbReference>
<protein>
    <recommendedName>
        <fullName evidence="4">acetyl-CoA C-acetyltransferase</fullName>
        <ecNumber evidence="4">2.3.1.9</ecNumber>
    </recommendedName>
</protein>
<dbReference type="HOGENOM" id="CLU_031026_0_1_1"/>
<name>A0A0D0TB93_9TREE</name>
<evidence type="ECO:0000256" key="6">
    <source>
        <dbReference type="ARBA" id="ARBA00022723"/>
    </source>
</evidence>
<dbReference type="GO" id="GO:0046872">
    <property type="term" value="F:metal ion binding"/>
    <property type="evidence" value="ECO:0007669"/>
    <property type="project" value="UniProtKB-KW"/>
</dbReference>
<keyword evidence="6" id="KW-0479">Metal-binding</keyword>
<dbReference type="PANTHER" id="PTHR18919:SF156">
    <property type="entry name" value="ACETYL-COA ACETYLTRANSFERASE, MITOCHONDRIAL"/>
    <property type="match status" value="1"/>
</dbReference>
<keyword evidence="16" id="KW-1185">Reference proteome</keyword>
<evidence type="ECO:0000256" key="10">
    <source>
        <dbReference type="ARBA" id="ARBA00023315"/>
    </source>
</evidence>
<keyword evidence="9" id="KW-0496">Mitochondrion</keyword>
<feature type="active site" description="Proton acceptor" evidence="11">
    <location>
        <position position="364"/>
    </location>
</feature>
<dbReference type="InterPro" id="IPR020613">
    <property type="entry name" value="Thiolase_CS"/>
</dbReference>
<dbReference type="Gene3D" id="3.40.47.10">
    <property type="match status" value="2"/>
</dbReference>
<dbReference type="InterPro" id="IPR020617">
    <property type="entry name" value="Thiolase_C"/>
</dbReference>
<sequence>MRTSLRLLSQNIKQARIMVNPVYIVSASRTPVGAKDGSLATVSAPQLGVVAVKHAVEKAGIKPEQVEELYMGNVVQAGVGQSPARQVGIGAGIPETTDATTINKVCASGMKAIMLATQNIQLGQRGIMVAGGMESMSQAPFLVPRQNPAFGHFETKDSLVVDGLFDVYNKVPMGNCAENTAAKLKITREDQDDFCLSSYTRAQEAWAADAFADEIAPVTVKGRKGDVVVKEDEDYKKLLKDKFRTIRPVFVKENGTVTAANASTLNDGASAVVLASGEVVEKEGLKPLAKILGFADAACAPIDFPTAPTLAVPLALKNAGVSKDEIALWEFNEAFSVVGVAAERVLGLDRSKVNVKGGAVALGHPIGSSGCRIVVTLVHALKKGEKGVAAICNGGGAASAIVVERL</sequence>
<dbReference type="InterPro" id="IPR002155">
    <property type="entry name" value="Thiolase"/>
</dbReference>
<dbReference type="EMBL" id="KN847896">
    <property type="protein sequence ID" value="KIR43322.1"/>
    <property type="molecule type" value="Genomic_DNA"/>
</dbReference>
<evidence type="ECO:0000313" key="16">
    <source>
        <dbReference type="Proteomes" id="UP000053392"/>
    </source>
</evidence>
<evidence type="ECO:0000256" key="7">
    <source>
        <dbReference type="ARBA" id="ARBA00022946"/>
    </source>
</evidence>
<dbReference type="FunFam" id="3.40.47.10:FF:000007">
    <property type="entry name" value="acetyl-CoA acetyltransferase, mitochondrial"/>
    <property type="match status" value="1"/>
</dbReference>
<comment type="similarity">
    <text evidence="2 12">Belongs to the thiolase-like superfamily. Thiolase family.</text>
</comment>
<evidence type="ECO:0000256" key="12">
    <source>
        <dbReference type="RuleBase" id="RU003557"/>
    </source>
</evidence>
<dbReference type="GO" id="GO:0003985">
    <property type="term" value="F:acetyl-CoA C-acetyltransferase activity"/>
    <property type="evidence" value="ECO:0007669"/>
    <property type="project" value="UniProtKB-EC"/>
</dbReference>
<evidence type="ECO:0000259" key="13">
    <source>
        <dbReference type="Pfam" id="PF00108"/>
    </source>
</evidence>
<dbReference type="OrthoDB" id="5404651at2759"/>
<dbReference type="PIRSF" id="PIRSF000429">
    <property type="entry name" value="Ac-CoA_Ac_transf"/>
    <property type="match status" value="1"/>
</dbReference>
<evidence type="ECO:0000256" key="5">
    <source>
        <dbReference type="ARBA" id="ARBA00022679"/>
    </source>
</evidence>
<feature type="active site" description="Acyl-thioester intermediate" evidence="11">
    <location>
        <position position="106"/>
    </location>
</feature>
<dbReference type="NCBIfam" id="TIGR01930">
    <property type="entry name" value="AcCoA-C-Actrans"/>
    <property type="match status" value="1"/>
</dbReference>
<dbReference type="Pfam" id="PF02803">
    <property type="entry name" value="Thiolase_C"/>
    <property type="match status" value="1"/>
</dbReference>